<feature type="compositionally biased region" description="Polar residues" evidence="1">
    <location>
        <begin position="66"/>
        <end position="79"/>
    </location>
</feature>
<reference evidence="2 3" key="1">
    <citation type="submission" date="2023-11" db="EMBL/GenBank/DDBJ databases">
        <authorList>
            <person name="Hedman E."/>
            <person name="Englund M."/>
            <person name="Stromberg M."/>
            <person name="Nyberg Akerstrom W."/>
            <person name="Nylinder S."/>
            <person name="Jareborg N."/>
            <person name="Kallberg Y."/>
            <person name="Kronander E."/>
        </authorList>
    </citation>
    <scope>NUCLEOTIDE SEQUENCE [LARGE SCALE GENOMIC DNA]</scope>
</reference>
<proteinExistence type="predicted"/>
<protein>
    <submittedName>
        <fullName evidence="2">Uncharacterized protein</fullName>
    </submittedName>
</protein>
<sequence length="92" mass="10616">MDRRLKSRIDKIMELATEAKTEEKHCNSQEDGYKSREEQETRKTVEGSWHQGSIVTETVIDKEKTISIQEEGNKSTGTQEVREPVEESRGTF</sequence>
<dbReference type="Proteomes" id="UP001314205">
    <property type="component" value="Unassembled WGS sequence"/>
</dbReference>
<gene>
    <name evidence="2" type="ORF">PARMNEM_LOCUS5979</name>
</gene>
<feature type="region of interest" description="Disordered" evidence="1">
    <location>
        <begin position="66"/>
        <end position="92"/>
    </location>
</feature>
<evidence type="ECO:0000313" key="3">
    <source>
        <dbReference type="Proteomes" id="UP001314205"/>
    </source>
</evidence>
<comment type="caution">
    <text evidence="2">The sequence shown here is derived from an EMBL/GenBank/DDBJ whole genome shotgun (WGS) entry which is preliminary data.</text>
</comment>
<organism evidence="2 3">
    <name type="scientific">Parnassius mnemosyne</name>
    <name type="common">clouded apollo</name>
    <dbReference type="NCBI Taxonomy" id="213953"/>
    <lineage>
        <taxon>Eukaryota</taxon>
        <taxon>Metazoa</taxon>
        <taxon>Ecdysozoa</taxon>
        <taxon>Arthropoda</taxon>
        <taxon>Hexapoda</taxon>
        <taxon>Insecta</taxon>
        <taxon>Pterygota</taxon>
        <taxon>Neoptera</taxon>
        <taxon>Endopterygota</taxon>
        <taxon>Lepidoptera</taxon>
        <taxon>Glossata</taxon>
        <taxon>Ditrysia</taxon>
        <taxon>Papilionoidea</taxon>
        <taxon>Papilionidae</taxon>
        <taxon>Parnassiinae</taxon>
        <taxon>Parnassini</taxon>
        <taxon>Parnassius</taxon>
        <taxon>Driopa</taxon>
    </lineage>
</organism>
<dbReference type="EMBL" id="CAVLGL010000068">
    <property type="protein sequence ID" value="CAK1584804.1"/>
    <property type="molecule type" value="Genomic_DNA"/>
</dbReference>
<feature type="compositionally biased region" description="Basic and acidic residues" evidence="1">
    <location>
        <begin position="20"/>
        <end position="45"/>
    </location>
</feature>
<accession>A0AAV1KQD9</accession>
<keyword evidence="3" id="KW-1185">Reference proteome</keyword>
<name>A0AAV1KQD9_9NEOP</name>
<evidence type="ECO:0000313" key="2">
    <source>
        <dbReference type="EMBL" id="CAK1584804.1"/>
    </source>
</evidence>
<feature type="compositionally biased region" description="Basic and acidic residues" evidence="1">
    <location>
        <begin position="80"/>
        <end position="92"/>
    </location>
</feature>
<evidence type="ECO:0000256" key="1">
    <source>
        <dbReference type="SAM" id="MobiDB-lite"/>
    </source>
</evidence>
<feature type="region of interest" description="Disordered" evidence="1">
    <location>
        <begin position="20"/>
        <end position="48"/>
    </location>
</feature>
<dbReference type="AlphaFoldDB" id="A0AAV1KQD9"/>